<feature type="compositionally biased region" description="Low complexity" evidence="1">
    <location>
        <begin position="53"/>
        <end position="82"/>
    </location>
</feature>
<protein>
    <recommendedName>
        <fullName evidence="2">DUF6993 domain-containing protein</fullName>
    </recommendedName>
</protein>
<evidence type="ECO:0000313" key="3">
    <source>
        <dbReference type="EMBL" id="SBS70734.1"/>
    </source>
</evidence>
<evidence type="ECO:0000259" key="2">
    <source>
        <dbReference type="Pfam" id="PF22504"/>
    </source>
</evidence>
<dbReference type="EMBL" id="FLQR01000001">
    <property type="protein sequence ID" value="SBS70734.1"/>
    <property type="molecule type" value="Genomic_DNA"/>
</dbReference>
<dbReference type="AlphaFoldDB" id="A0A1Y5NWG4"/>
<sequence length="186" mass="18519">MPVSPDPSPSLAGHPIRRAADRGRAAVVAVAIAGSLAAVLAGCAPSTADPSGSGTPAPTVTASPTATATATPTPTGPTLVAGGSAEDNLPLFAQIVQTVAATADKAKGRAYIDALVRAGFDKSAMELTDDRTSVDNPADSIQFSVAWDGECLVGQVGPSTPRPTAVVLPALPAGNCLVGRTRPIDW</sequence>
<proteinExistence type="predicted"/>
<dbReference type="InterPro" id="IPR054262">
    <property type="entry name" value="DUF6993"/>
</dbReference>
<name>A0A1Y5NWG4_9MICO</name>
<organism evidence="3">
    <name type="scientific">uncultured Microbacterium sp</name>
    <dbReference type="NCBI Taxonomy" id="191216"/>
    <lineage>
        <taxon>Bacteria</taxon>
        <taxon>Bacillati</taxon>
        <taxon>Actinomycetota</taxon>
        <taxon>Actinomycetes</taxon>
        <taxon>Micrococcales</taxon>
        <taxon>Microbacteriaceae</taxon>
        <taxon>Microbacterium</taxon>
        <taxon>environmental samples</taxon>
    </lineage>
</organism>
<dbReference type="Pfam" id="PF22504">
    <property type="entry name" value="DUF6993"/>
    <property type="match status" value="1"/>
</dbReference>
<feature type="domain" description="DUF6993" evidence="2">
    <location>
        <begin position="97"/>
        <end position="179"/>
    </location>
</feature>
<feature type="region of interest" description="Disordered" evidence="1">
    <location>
        <begin position="45"/>
        <end position="82"/>
    </location>
</feature>
<evidence type="ECO:0000256" key="1">
    <source>
        <dbReference type="SAM" id="MobiDB-lite"/>
    </source>
</evidence>
<dbReference type="RefSeq" id="WP_295573447.1">
    <property type="nucleotide sequence ID" value="NZ_FLQR01000001.1"/>
</dbReference>
<gene>
    <name evidence="3" type="ORF">MIPYR_10624</name>
</gene>
<reference evidence="3" key="1">
    <citation type="submission" date="2016-03" db="EMBL/GenBank/DDBJ databases">
        <authorList>
            <person name="Ploux O."/>
        </authorList>
    </citation>
    <scope>NUCLEOTIDE SEQUENCE</scope>
    <source>
        <strain evidence="3">UC1</strain>
    </source>
</reference>
<accession>A0A1Y5NWG4</accession>